<feature type="transmembrane region" description="Helical" evidence="5">
    <location>
        <begin position="90"/>
        <end position="109"/>
    </location>
</feature>
<dbReference type="STRING" id="56408.A0A1E5RNY0"/>
<dbReference type="GO" id="GO:0008081">
    <property type="term" value="F:phosphoric diester hydrolase activity"/>
    <property type="evidence" value="ECO:0007669"/>
    <property type="project" value="InterPro"/>
</dbReference>
<evidence type="ECO:0000256" key="5">
    <source>
        <dbReference type="SAM" id="Phobius"/>
    </source>
</evidence>
<evidence type="ECO:0000256" key="4">
    <source>
        <dbReference type="SAM" id="MobiDB-lite"/>
    </source>
</evidence>
<evidence type="ECO:0000256" key="1">
    <source>
        <dbReference type="ARBA" id="ARBA00008858"/>
    </source>
</evidence>
<comment type="similarity">
    <text evidence="1">Belongs to the AIM6 family.</text>
</comment>
<accession>A0A1E5RNY0</accession>
<evidence type="ECO:0000256" key="3">
    <source>
        <dbReference type="ARBA" id="ARBA00022729"/>
    </source>
</evidence>
<reference evidence="7" key="1">
    <citation type="journal article" date="2016" name="Genome Announc.">
        <title>Genome sequences of three species of Hanseniaspora isolated from spontaneous wine fermentations.</title>
        <authorList>
            <person name="Sternes P.R."/>
            <person name="Lee D."/>
            <person name="Kutyna D.R."/>
            <person name="Borneman A.R."/>
        </authorList>
    </citation>
    <scope>NUCLEOTIDE SEQUENCE [LARGE SCALE GENOMIC DNA]</scope>
    <source>
        <strain evidence="7">AWRI3579</strain>
    </source>
</reference>
<sequence>MIRQTENPIEMSDNISVDNIPVAQEEQGGGAEEDEAAPLSQEAGKVINHASGVNKEFRIPEDEEFRISSSENEKSSIYAGFRKNLKKYRMLIISVVVITFFIVVDKYSLPLLVSSNNSSHTSNGTKNTNDSNIYSDEFGANKFNGAGHTGIALSGLKLLQYFDTNLDSISTKELNSKKSKNQKEDLTSKTNFVSSYYYDLFMSFLISSQNALSFEENKKTLVEILTRDVTPLNYVHSHNDYWRTLPVFDALMHGVNSIEADIWLNNSYVKNVSDDIDTDDESSNHKTMLAVGHNKDYLDPIHRNLENLYINPLQILLDEVNQMREKTTEKLNGLFHTDTGMPTILYIDFKQPELSETVYDILVNEYLGTPDFQKYLTYKDQETNQIVFNPLIIILTGDYPRYQDYKKYAEFVFLDLDIVELVQNNSQTATEIPPAIVVSTSLKKLLNHCQSEKNGNEKSVPLEIESFVEHHLVSLNEQELQCMTDSIGFVNALGLKTRIWGVPQYPVYLRNSYWKQLLIDMKSDYLNVDDLDGVLSF</sequence>
<evidence type="ECO:0000313" key="7">
    <source>
        <dbReference type="Proteomes" id="UP000095728"/>
    </source>
</evidence>
<keyword evidence="5" id="KW-1133">Transmembrane helix</keyword>
<dbReference type="InParanoid" id="A0A1E5RNY0"/>
<feature type="compositionally biased region" description="Polar residues" evidence="4">
    <location>
        <begin position="1"/>
        <end position="17"/>
    </location>
</feature>
<dbReference type="FunCoup" id="A0A1E5RNY0">
    <property type="interactions" value="12"/>
</dbReference>
<comment type="caution">
    <text evidence="6">The sequence shown here is derived from an EMBL/GenBank/DDBJ whole genome shotgun (WGS) entry which is preliminary data.</text>
</comment>
<dbReference type="InterPro" id="IPR017946">
    <property type="entry name" value="PLC-like_Pdiesterase_TIM-brl"/>
</dbReference>
<dbReference type="AlphaFoldDB" id="A0A1E5RNY0"/>
<keyword evidence="5" id="KW-0472">Membrane</keyword>
<dbReference type="SUPFAM" id="SSF51695">
    <property type="entry name" value="PLC-like phosphodiesterases"/>
    <property type="match status" value="1"/>
</dbReference>
<organism evidence="6 7">
    <name type="scientific">Hanseniaspora osmophila</name>
    <dbReference type="NCBI Taxonomy" id="56408"/>
    <lineage>
        <taxon>Eukaryota</taxon>
        <taxon>Fungi</taxon>
        <taxon>Dikarya</taxon>
        <taxon>Ascomycota</taxon>
        <taxon>Saccharomycotina</taxon>
        <taxon>Saccharomycetes</taxon>
        <taxon>Saccharomycodales</taxon>
        <taxon>Saccharomycodaceae</taxon>
        <taxon>Hanseniaspora</taxon>
    </lineage>
</organism>
<proteinExistence type="inferred from homology"/>
<name>A0A1E5RNY0_9ASCO</name>
<dbReference type="OrthoDB" id="4153866at2759"/>
<keyword evidence="7" id="KW-1185">Reference proteome</keyword>
<dbReference type="PANTHER" id="PTHR31571:SF1">
    <property type="entry name" value="ALTERED INHERITANCE OF MITOCHONDRIA PROTEIN 6"/>
    <property type="match status" value="1"/>
</dbReference>
<evidence type="ECO:0000256" key="2">
    <source>
        <dbReference type="ARBA" id="ARBA00014286"/>
    </source>
</evidence>
<dbReference type="EMBL" id="LPNM01000005">
    <property type="protein sequence ID" value="OEJ88591.1"/>
    <property type="molecule type" value="Genomic_DNA"/>
</dbReference>
<feature type="region of interest" description="Disordered" evidence="4">
    <location>
        <begin position="1"/>
        <end position="40"/>
    </location>
</feature>
<keyword evidence="3" id="KW-0732">Signal</keyword>
<keyword evidence="5" id="KW-0812">Transmembrane</keyword>
<dbReference type="Proteomes" id="UP000095728">
    <property type="component" value="Unassembled WGS sequence"/>
</dbReference>
<evidence type="ECO:0000313" key="6">
    <source>
        <dbReference type="EMBL" id="OEJ88591.1"/>
    </source>
</evidence>
<gene>
    <name evidence="6" type="ORF">AWRI3579_g593</name>
</gene>
<dbReference type="InterPro" id="IPR051236">
    <property type="entry name" value="HAT_RTT109-like"/>
</dbReference>
<dbReference type="GO" id="GO:0006629">
    <property type="term" value="P:lipid metabolic process"/>
    <property type="evidence" value="ECO:0007669"/>
    <property type="project" value="InterPro"/>
</dbReference>
<dbReference type="PANTHER" id="PTHR31571">
    <property type="entry name" value="ALTERED INHERITANCE OF MITOCHONDRIA PROTEIN 6"/>
    <property type="match status" value="1"/>
</dbReference>
<protein>
    <recommendedName>
        <fullName evidence="2">Altered inheritance of mitochondria protein 6</fullName>
    </recommendedName>
</protein>